<feature type="region of interest" description="Disordered" evidence="1">
    <location>
        <begin position="56"/>
        <end position="98"/>
    </location>
</feature>
<comment type="caution">
    <text evidence="2">The sequence shown here is derived from an EMBL/GenBank/DDBJ whole genome shotgun (WGS) entry which is preliminary data.</text>
</comment>
<protein>
    <submittedName>
        <fullName evidence="2">Uncharacterized protein</fullName>
    </submittedName>
</protein>
<sequence length="578" mass="66690">MANKKRTNNLKTSLKTLRQINGFNGTDTLPVNVNRKLLDQCSDIIQEFIDKDKSFSTKTIKSKSKPQKRHVSKIKKSKIKVTKNKSSKPNKSPRKIKAKRNISKTKIQSLNSTNMISNNGYPCYPSTFPCFRSCGPINCPKNKLPMPRELWYRIIYSQIIEQQLGNEQSTISENRSVTHLHSSTKRKHKEENKSNTNNSYQQQTMNATSSLIQTKIIKLDVNNIEYISETLPLDVEYKHNQSDVIDSKVESKDNHETNLLTQSAHAELTNRPKILRGVSADTTFERIPSAPILLNNQSKFQEITISSLQPRQSVNDIPYDKSSTVSSTVFEHPLFNQLVEYYNLHDISRVELLKRLDRRLIHIRQTLEKMSSNDIEIKLKYKRDALVKKRETPVQSLTKDERIAMAELELNVYEYVKILDEPSLKCFHSNSINEYEIEQLAVDPVLPVGKSVITFERSASTFNSVHPPAISQSAALLSISTQFSEQIEKCTSWNHPLLPTLMNMFEHLTSWRKVQIHKQLARRYEHICKKTKEFNKTQLNAPLEQAENILQPTDDDLLRAAELKLCLFELEQEQIQRN</sequence>
<name>A0A818KLC9_9BILA</name>
<feature type="compositionally biased region" description="Polar residues" evidence="1">
    <location>
        <begin position="167"/>
        <end position="181"/>
    </location>
</feature>
<evidence type="ECO:0000256" key="1">
    <source>
        <dbReference type="SAM" id="MobiDB-lite"/>
    </source>
</evidence>
<feature type="region of interest" description="Disordered" evidence="1">
    <location>
        <begin position="167"/>
        <end position="201"/>
    </location>
</feature>
<dbReference type="EMBL" id="CAJOAZ010000164">
    <property type="protein sequence ID" value="CAF3560076.1"/>
    <property type="molecule type" value="Genomic_DNA"/>
</dbReference>
<organism evidence="2 3">
    <name type="scientific">Adineta steineri</name>
    <dbReference type="NCBI Taxonomy" id="433720"/>
    <lineage>
        <taxon>Eukaryota</taxon>
        <taxon>Metazoa</taxon>
        <taxon>Spiralia</taxon>
        <taxon>Gnathifera</taxon>
        <taxon>Rotifera</taxon>
        <taxon>Eurotatoria</taxon>
        <taxon>Bdelloidea</taxon>
        <taxon>Adinetida</taxon>
        <taxon>Adinetidae</taxon>
        <taxon>Adineta</taxon>
    </lineage>
</organism>
<dbReference type="AlphaFoldDB" id="A0A818KLC9"/>
<feature type="compositionally biased region" description="Basic residues" evidence="1">
    <location>
        <begin position="60"/>
        <end position="98"/>
    </location>
</feature>
<reference evidence="2" key="1">
    <citation type="submission" date="2021-02" db="EMBL/GenBank/DDBJ databases">
        <authorList>
            <person name="Nowell W R."/>
        </authorList>
    </citation>
    <scope>NUCLEOTIDE SEQUENCE</scope>
</reference>
<proteinExistence type="predicted"/>
<accession>A0A818KLC9</accession>
<evidence type="ECO:0000313" key="3">
    <source>
        <dbReference type="Proteomes" id="UP000663844"/>
    </source>
</evidence>
<evidence type="ECO:0000313" key="2">
    <source>
        <dbReference type="EMBL" id="CAF3560076.1"/>
    </source>
</evidence>
<gene>
    <name evidence="2" type="ORF">OXD698_LOCUS4371</name>
</gene>
<dbReference type="Proteomes" id="UP000663844">
    <property type="component" value="Unassembled WGS sequence"/>
</dbReference>